<dbReference type="SMART" id="SM00220">
    <property type="entry name" value="S_TKc"/>
    <property type="match status" value="1"/>
</dbReference>
<dbReference type="Gene3D" id="1.10.510.10">
    <property type="entry name" value="Transferase(Phosphotransferase) domain 1"/>
    <property type="match status" value="1"/>
</dbReference>
<dbReference type="InterPro" id="IPR011009">
    <property type="entry name" value="Kinase-like_dom_sf"/>
</dbReference>
<dbReference type="FunFam" id="1.10.510.10:FF:000624">
    <property type="entry name" value="Mitogen-activated protein kinase"/>
    <property type="match status" value="1"/>
</dbReference>
<evidence type="ECO:0000313" key="11">
    <source>
        <dbReference type="Proteomes" id="UP000031668"/>
    </source>
</evidence>
<dbReference type="GO" id="GO:0004693">
    <property type="term" value="F:cyclin-dependent protein serine/threonine kinase activity"/>
    <property type="evidence" value="ECO:0007669"/>
    <property type="project" value="TreeGrafter"/>
</dbReference>
<dbReference type="PROSITE" id="PS00108">
    <property type="entry name" value="PROTEIN_KINASE_ST"/>
    <property type="match status" value="1"/>
</dbReference>
<keyword evidence="5" id="KW-0547">Nucleotide-binding</keyword>
<keyword evidence="4" id="KW-0808">Transferase</keyword>
<dbReference type="GO" id="GO:0008353">
    <property type="term" value="F:RNA polymerase II CTD heptapeptide repeat kinase activity"/>
    <property type="evidence" value="ECO:0007669"/>
    <property type="project" value="TreeGrafter"/>
</dbReference>
<keyword evidence="6 10" id="KW-0418">Kinase</keyword>
<dbReference type="PANTHER" id="PTHR24056:SF233">
    <property type="entry name" value="CYCLIN-DEPENDENT KINASE 9"/>
    <property type="match status" value="1"/>
</dbReference>
<keyword evidence="7" id="KW-0067">ATP-binding</keyword>
<evidence type="ECO:0000256" key="7">
    <source>
        <dbReference type="ARBA" id="ARBA00022840"/>
    </source>
</evidence>
<dbReference type="InterPro" id="IPR008271">
    <property type="entry name" value="Ser/Thr_kinase_AS"/>
</dbReference>
<dbReference type="InterPro" id="IPR050108">
    <property type="entry name" value="CDK"/>
</dbReference>
<sequence>MVLELCETDLHRVSYDIYITLSLGQKKGIVLMLFNALSFMHSKRILHRDIKPSNILIDKNGVIKLADFGNSVVKYMADDLFFEGSRIEMPDNMTTLWYQAPEILLGDRFYSFPVDSWSAGCAIMELWQRRPFLNGIDVPSQINLIMDLCGSFSPYKCHDFRNLKHTLNLKLQKNQSDKYKEKILSVVIDEYAYDFIKNLLNISPNERLDAHAALKHKFLTFCSFKFRSFPLPDPNLIEIISAHIYNTLNKQPKTENFILLTD</sequence>
<keyword evidence="8" id="KW-0539">Nucleus</keyword>
<evidence type="ECO:0000256" key="4">
    <source>
        <dbReference type="ARBA" id="ARBA00022679"/>
    </source>
</evidence>
<comment type="similarity">
    <text evidence="2">Belongs to the protein kinase superfamily. CMGC Ser/Thr protein kinase family. CDC2/CDKX subfamily.</text>
</comment>
<keyword evidence="3" id="KW-0723">Serine/threonine-protein kinase</keyword>
<dbReference type="GO" id="GO:0005524">
    <property type="term" value="F:ATP binding"/>
    <property type="evidence" value="ECO:0007669"/>
    <property type="project" value="UniProtKB-KW"/>
</dbReference>
<feature type="domain" description="Protein kinase" evidence="9">
    <location>
        <begin position="1"/>
        <end position="219"/>
    </location>
</feature>
<evidence type="ECO:0000259" key="9">
    <source>
        <dbReference type="PROSITE" id="PS50011"/>
    </source>
</evidence>
<gene>
    <name evidence="10" type="ORF">RF11_07407</name>
</gene>
<reference evidence="10 11" key="1">
    <citation type="journal article" date="2014" name="Genome Biol. Evol.">
        <title>The genome of the myxosporean Thelohanellus kitauei shows adaptations to nutrient acquisition within its fish host.</title>
        <authorList>
            <person name="Yang Y."/>
            <person name="Xiong J."/>
            <person name="Zhou Z."/>
            <person name="Huo F."/>
            <person name="Miao W."/>
            <person name="Ran C."/>
            <person name="Liu Y."/>
            <person name="Zhang J."/>
            <person name="Feng J."/>
            <person name="Wang M."/>
            <person name="Wang M."/>
            <person name="Wang L."/>
            <person name="Yao B."/>
        </authorList>
    </citation>
    <scope>NUCLEOTIDE SEQUENCE [LARGE SCALE GENOMIC DNA]</scope>
    <source>
        <strain evidence="10">Wuqing</strain>
    </source>
</reference>
<dbReference type="OMA" id="DHHELRN"/>
<dbReference type="SUPFAM" id="SSF56112">
    <property type="entry name" value="Protein kinase-like (PK-like)"/>
    <property type="match status" value="1"/>
</dbReference>
<comment type="caution">
    <text evidence="10">The sequence shown here is derived from an EMBL/GenBank/DDBJ whole genome shotgun (WGS) entry which is preliminary data.</text>
</comment>
<dbReference type="PROSITE" id="PS50011">
    <property type="entry name" value="PROTEIN_KINASE_DOM"/>
    <property type="match status" value="1"/>
</dbReference>
<protein>
    <submittedName>
        <fullName evidence="10">Cyclin-dependent kinase 9</fullName>
    </submittedName>
</protein>
<organism evidence="10 11">
    <name type="scientific">Thelohanellus kitauei</name>
    <name type="common">Myxosporean</name>
    <dbReference type="NCBI Taxonomy" id="669202"/>
    <lineage>
        <taxon>Eukaryota</taxon>
        <taxon>Metazoa</taxon>
        <taxon>Cnidaria</taxon>
        <taxon>Myxozoa</taxon>
        <taxon>Myxosporea</taxon>
        <taxon>Bivalvulida</taxon>
        <taxon>Platysporina</taxon>
        <taxon>Myxobolidae</taxon>
        <taxon>Thelohanellus</taxon>
    </lineage>
</organism>
<keyword evidence="11" id="KW-1185">Reference proteome</keyword>
<evidence type="ECO:0000256" key="1">
    <source>
        <dbReference type="ARBA" id="ARBA00004123"/>
    </source>
</evidence>
<accession>A0A0C2N4C0</accession>
<dbReference type="Pfam" id="PF00069">
    <property type="entry name" value="Pkinase"/>
    <property type="match status" value="1"/>
</dbReference>
<dbReference type="InterPro" id="IPR000719">
    <property type="entry name" value="Prot_kinase_dom"/>
</dbReference>
<proteinExistence type="inferred from homology"/>
<dbReference type="AlphaFoldDB" id="A0A0C2N4C0"/>
<dbReference type="OrthoDB" id="204883at2759"/>
<evidence type="ECO:0000256" key="3">
    <source>
        <dbReference type="ARBA" id="ARBA00022527"/>
    </source>
</evidence>
<evidence type="ECO:0000256" key="8">
    <source>
        <dbReference type="ARBA" id="ARBA00023242"/>
    </source>
</evidence>
<evidence type="ECO:0000256" key="5">
    <source>
        <dbReference type="ARBA" id="ARBA00022741"/>
    </source>
</evidence>
<comment type="subcellular location">
    <subcellularLocation>
        <location evidence="1">Nucleus</location>
    </subcellularLocation>
</comment>
<evidence type="ECO:0000256" key="2">
    <source>
        <dbReference type="ARBA" id="ARBA00006485"/>
    </source>
</evidence>
<dbReference type="EMBL" id="JWZT01000383">
    <property type="protein sequence ID" value="KII74521.1"/>
    <property type="molecule type" value="Genomic_DNA"/>
</dbReference>
<name>A0A0C2N4C0_THEKT</name>
<evidence type="ECO:0000313" key="10">
    <source>
        <dbReference type="EMBL" id="KII74521.1"/>
    </source>
</evidence>
<evidence type="ECO:0000256" key="6">
    <source>
        <dbReference type="ARBA" id="ARBA00022777"/>
    </source>
</evidence>
<dbReference type="Proteomes" id="UP000031668">
    <property type="component" value="Unassembled WGS sequence"/>
</dbReference>
<dbReference type="GO" id="GO:0005634">
    <property type="term" value="C:nucleus"/>
    <property type="evidence" value="ECO:0007669"/>
    <property type="project" value="UniProtKB-SubCell"/>
</dbReference>
<dbReference type="PANTHER" id="PTHR24056">
    <property type="entry name" value="CELL DIVISION PROTEIN KINASE"/>
    <property type="match status" value="1"/>
</dbReference>